<protein>
    <recommendedName>
        <fullName evidence="2">RCK N-terminal domain-containing protein</fullName>
    </recommendedName>
</protein>
<evidence type="ECO:0008006" key="2">
    <source>
        <dbReference type="Google" id="ProtNLM"/>
    </source>
</evidence>
<proteinExistence type="predicted"/>
<dbReference type="EMBL" id="LAZR01000612">
    <property type="protein sequence ID" value="KKN62805.1"/>
    <property type="molecule type" value="Genomic_DNA"/>
</dbReference>
<reference evidence="1" key="1">
    <citation type="journal article" date="2015" name="Nature">
        <title>Complex archaea that bridge the gap between prokaryotes and eukaryotes.</title>
        <authorList>
            <person name="Spang A."/>
            <person name="Saw J.H."/>
            <person name="Jorgensen S.L."/>
            <person name="Zaremba-Niedzwiedzka K."/>
            <person name="Martijn J."/>
            <person name="Lind A.E."/>
            <person name="van Eijk R."/>
            <person name="Schleper C."/>
            <person name="Guy L."/>
            <person name="Ettema T.J."/>
        </authorList>
    </citation>
    <scope>NUCLEOTIDE SEQUENCE</scope>
</reference>
<comment type="caution">
    <text evidence="1">The sequence shown here is derived from an EMBL/GenBank/DDBJ whole genome shotgun (WGS) entry which is preliminary data.</text>
</comment>
<name>A0A0F9S224_9ZZZZ</name>
<organism evidence="1">
    <name type="scientific">marine sediment metagenome</name>
    <dbReference type="NCBI Taxonomy" id="412755"/>
    <lineage>
        <taxon>unclassified sequences</taxon>
        <taxon>metagenomes</taxon>
        <taxon>ecological metagenomes</taxon>
    </lineage>
</organism>
<accession>A0A0F9S224</accession>
<dbReference type="AlphaFoldDB" id="A0A0F9S224"/>
<gene>
    <name evidence="1" type="ORF">LCGC14_0508120</name>
</gene>
<evidence type="ECO:0000313" key="1">
    <source>
        <dbReference type="EMBL" id="KKN62805.1"/>
    </source>
</evidence>
<sequence length="133" mass="14351">MTTGLQSFDNFSWASLLAGRDVLICDGDADRALHTANAVEHAGARATIAESQRVALDRMSRRDFALAVVVLEGQGELDTTLSGALETSGTKLLLMVDAKRREATRKARPNVRVASLGMSERQLVMFLTGTSDE</sequence>